<dbReference type="PANTHER" id="PTHR45348">
    <property type="entry name" value="HYPOTHETICAL OXIDOREDUCTASE (EUROFUNG)"/>
    <property type="match status" value="1"/>
</dbReference>
<keyword evidence="3" id="KW-1185">Reference proteome</keyword>
<reference evidence="2" key="1">
    <citation type="submission" date="2023-03" db="EMBL/GenBank/DDBJ databases">
        <title>Near-Complete genome sequence of Lipomyces tetrasporous NRRL Y-64009, an oleaginous yeast capable of growing on lignocellulosic hydrolysates.</title>
        <authorList>
            <consortium name="Lawrence Berkeley National Laboratory"/>
            <person name="Jagtap S.S."/>
            <person name="Liu J.-J."/>
            <person name="Walukiewicz H.E."/>
            <person name="Pangilinan J."/>
            <person name="Lipzen A."/>
            <person name="Ahrendt S."/>
            <person name="Koriabine M."/>
            <person name="Cobaugh K."/>
            <person name="Salamov A."/>
            <person name="Yoshinaga Y."/>
            <person name="Ng V."/>
            <person name="Daum C."/>
            <person name="Grigoriev I.V."/>
            <person name="Slininger P.J."/>
            <person name="Dien B.S."/>
            <person name="Jin Y.-S."/>
            <person name="Rao C.V."/>
        </authorList>
    </citation>
    <scope>NUCLEOTIDE SEQUENCE</scope>
    <source>
        <strain evidence="2">NRRL Y-64009</strain>
    </source>
</reference>
<accession>A0AAD7QYP5</accession>
<dbReference type="PANTHER" id="PTHR45348:SF6">
    <property type="entry name" value="TRANS-ENOYL REDUCTASE APDC"/>
    <property type="match status" value="1"/>
</dbReference>
<dbReference type="EMBL" id="JARPMG010000001">
    <property type="protein sequence ID" value="KAJ8103638.1"/>
    <property type="molecule type" value="Genomic_DNA"/>
</dbReference>
<proteinExistence type="predicted"/>
<protein>
    <submittedName>
        <fullName evidence="2">Uncharacterized protein</fullName>
    </submittedName>
</protein>
<comment type="caution">
    <text evidence="2">The sequence shown here is derived from an EMBL/GenBank/DDBJ whole genome shotgun (WGS) entry which is preliminary data.</text>
</comment>
<evidence type="ECO:0000313" key="3">
    <source>
        <dbReference type="Proteomes" id="UP001217417"/>
    </source>
</evidence>
<dbReference type="Gene3D" id="3.90.180.10">
    <property type="entry name" value="Medium-chain alcohol dehydrogenases, catalytic domain"/>
    <property type="match status" value="1"/>
</dbReference>
<evidence type="ECO:0000256" key="1">
    <source>
        <dbReference type="ARBA" id="ARBA00022857"/>
    </source>
</evidence>
<dbReference type="Proteomes" id="UP001217417">
    <property type="component" value="Unassembled WGS sequence"/>
</dbReference>
<sequence>MLVFPKIRHQDKAYPAVLRVPRKPSVAVSLPRHQTAVVAQGPGKVAIQHDPAVPALGPDMVIVKTAAVAINPVGATMLDYSAAAGAVHGYDFSGTIVAHGGSVIPISKVKRRHLIHNRFI</sequence>
<dbReference type="GeneID" id="80885330"/>
<organism evidence="2 3">
    <name type="scientific">Lipomyces tetrasporus</name>
    <dbReference type="NCBI Taxonomy" id="54092"/>
    <lineage>
        <taxon>Eukaryota</taxon>
        <taxon>Fungi</taxon>
        <taxon>Dikarya</taxon>
        <taxon>Ascomycota</taxon>
        <taxon>Saccharomycotina</taxon>
        <taxon>Lipomycetes</taxon>
        <taxon>Lipomycetales</taxon>
        <taxon>Lipomycetaceae</taxon>
        <taxon>Lipomyces</taxon>
    </lineage>
</organism>
<dbReference type="InterPro" id="IPR011032">
    <property type="entry name" value="GroES-like_sf"/>
</dbReference>
<dbReference type="GO" id="GO:0016651">
    <property type="term" value="F:oxidoreductase activity, acting on NAD(P)H"/>
    <property type="evidence" value="ECO:0007669"/>
    <property type="project" value="InterPro"/>
</dbReference>
<name>A0AAD7QYP5_9ASCO</name>
<evidence type="ECO:0000313" key="2">
    <source>
        <dbReference type="EMBL" id="KAJ8103638.1"/>
    </source>
</evidence>
<dbReference type="SUPFAM" id="SSF50129">
    <property type="entry name" value="GroES-like"/>
    <property type="match status" value="1"/>
</dbReference>
<dbReference type="InterPro" id="IPR047122">
    <property type="entry name" value="Trans-enoyl_RdTase-like"/>
</dbReference>
<gene>
    <name evidence="2" type="ORF">POJ06DRAFT_284529</name>
</gene>
<dbReference type="AlphaFoldDB" id="A0AAD7QYP5"/>
<keyword evidence="1" id="KW-0521">NADP</keyword>
<dbReference type="RefSeq" id="XP_056047088.1">
    <property type="nucleotide sequence ID" value="XM_056190164.1"/>
</dbReference>